<dbReference type="GeneID" id="57276253"/>
<evidence type="ECO:0000313" key="4">
    <source>
        <dbReference type="Proteomes" id="UP000076405"/>
    </source>
</evidence>
<dbReference type="Proteomes" id="UP000076244">
    <property type="component" value="Chromosome"/>
</dbReference>
<sequence length="71" mass="8212">MTVKSRKVSNATVLTIPSSFRIPKNVTFEPSMNDHGDIIFKRVDGLSDNRKNDIHDFMDRFKPVAEYLKDK</sequence>
<dbReference type="RefSeq" id="WP_046871022.1">
    <property type="nucleotide sequence ID" value="NZ_BAAAXI010000179.1"/>
</dbReference>
<dbReference type="AlphaFoldDB" id="A0AAC9FIZ3"/>
<dbReference type="EMBL" id="CP012288">
    <property type="protein sequence ID" value="AMV67170.1"/>
    <property type="molecule type" value="Genomic_DNA"/>
</dbReference>
<evidence type="ECO:0000313" key="1">
    <source>
        <dbReference type="EMBL" id="AMV62943.1"/>
    </source>
</evidence>
<name>A0AAC9FIZ3_9LACO</name>
<dbReference type="KEGG" id="pdm:ADU72_1237"/>
<gene>
    <name evidence="1" type="ORF">ADU70_1459</name>
    <name evidence="2" type="ORF">ADU72_1237</name>
</gene>
<proteinExistence type="predicted"/>
<dbReference type="Proteomes" id="UP000076405">
    <property type="component" value="Chromosome"/>
</dbReference>
<protein>
    <recommendedName>
        <fullName evidence="5">AbrB family transcriptional regulator</fullName>
    </recommendedName>
</protein>
<reference evidence="3 4" key="1">
    <citation type="journal article" date="2016" name="PLoS ONE">
        <title>The Identification of Novel Diagnostic Marker Genes for the Detection of Beer Spoiling Pediococcus damnosus Strains Using the BlAst Diagnostic Gene findEr.</title>
        <authorList>
            <person name="Behr J."/>
            <person name="Geissler A.J."/>
            <person name="Schmid J."/>
            <person name="Zehe A."/>
            <person name="Vogel R.F."/>
        </authorList>
    </citation>
    <scope>NUCLEOTIDE SEQUENCE [LARGE SCALE GENOMIC DNA]</scope>
    <source>
        <strain evidence="1 4">TMW 2.1533</strain>
        <strain evidence="2 3">TMW 2.1535</strain>
    </source>
</reference>
<accession>A0AAC9FIZ3</accession>
<evidence type="ECO:0008006" key="5">
    <source>
        <dbReference type="Google" id="ProtNLM"/>
    </source>
</evidence>
<evidence type="ECO:0000313" key="2">
    <source>
        <dbReference type="EMBL" id="AMV67170.1"/>
    </source>
</evidence>
<dbReference type="EMBL" id="CP012275">
    <property type="protein sequence ID" value="AMV62943.1"/>
    <property type="molecule type" value="Genomic_DNA"/>
</dbReference>
<organism evidence="1 4">
    <name type="scientific">Pediococcus damnosus</name>
    <dbReference type="NCBI Taxonomy" id="51663"/>
    <lineage>
        <taxon>Bacteria</taxon>
        <taxon>Bacillati</taxon>
        <taxon>Bacillota</taxon>
        <taxon>Bacilli</taxon>
        <taxon>Lactobacillales</taxon>
        <taxon>Lactobacillaceae</taxon>
        <taxon>Pediococcus</taxon>
    </lineage>
</organism>
<evidence type="ECO:0000313" key="3">
    <source>
        <dbReference type="Proteomes" id="UP000076244"/>
    </source>
</evidence>
<keyword evidence="3" id="KW-1185">Reference proteome</keyword>